<evidence type="ECO:0000256" key="1">
    <source>
        <dbReference type="SAM" id="MobiDB-lite"/>
    </source>
</evidence>
<evidence type="ECO:0000313" key="3">
    <source>
        <dbReference type="Proteomes" id="UP000235392"/>
    </source>
</evidence>
<organism evidence="2 3">
    <name type="scientific">Puccinia coronata f. sp. avenae</name>
    <dbReference type="NCBI Taxonomy" id="200324"/>
    <lineage>
        <taxon>Eukaryota</taxon>
        <taxon>Fungi</taxon>
        <taxon>Dikarya</taxon>
        <taxon>Basidiomycota</taxon>
        <taxon>Pucciniomycotina</taxon>
        <taxon>Pucciniomycetes</taxon>
        <taxon>Pucciniales</taxon>
        <taxon>Pucciniaceae</taxon>
        <taxon>Puccinia</taxon>
    </lineage>
</organism>
<accession>A0A2N5S0H6</accession>
<evidence type="ECO:0000313" key="2">
    <source>
        <dbReference type="EMBL" id="PLW06741.1"/>
    </source>
</evidence>
<gene>
    <name evidence="2" type="ORF">PCASD_26924</name>
</gene>
<reference evidence="2 3" key="1">
    <citation type="submission" date="2017-11" db="EMBL/GenBank/DDBJ databases">
        <title>De novo assembly and phasing of dikaryotic genomes from two isolates of Puccinia coronata f. sp. avenae, the causal agent of oat crown rust.</title>
        <authorList>
            <person name="Miller M.E."/>
            <person name="Zhang Y."/>
            <person name="Omidvar V."/>
            <person name="Sperschneider J."/>
            <person name="Schwessinger B."/>
            <person name="Raley C."/>
            <person name="Palmer J.M."/>
            <person name="Garnica D."/>
            <person name="Upadhyaya N."/>
            <person name="Rathjen J."/>
            <person name="Taylor J.M."/>
            <person name="Park R.F."/>
            <person name="Dodds P.N."/>
            <person name="Hirsch C.D."/>
            <person name="Kianian S.F."/>
            <person name="Figueroa M."/>
        </authorList>
    </citation>
    <scope>NUCLEOTIDE SEQUENCE [LARGE SCALE GENOMIC DNA]</scope>
    <source>
        <strain evidence="2">12SD80</strain>
    </source>
</reference>
<comment type="caution">
    <text evidence="2">The sequence shown here is derived from an EMBL/GenBank/DDBJ whole genome shotgun (WGS) entry which is preliminary data.</text>
</comment>
<feature type="compositionally biased region" description="Polar residues" evidence="1">
    <location>
        <begin position="55"/>
        <end position="66"/>
    </location>
</feature>
<proteinExistence type="predicted"/>
<dbReference type="Proteomes" id="UP000235392">
    <property type="component" value="Unassembled WGS sequence"/>
</dbReference>
<feature type="compositionally biased region" description="Low complexity" evidence="1">
    <location>
        <begin position="99"/>
        <end position="109"/>
    </location>
</feature>
<name>A0A2N5S0H6_9BASI</name>
<dbReference type="EMBL" id="PGCI01001191">
    <property type="protein sequence ID" value="PLW06741.1"/>
    <property type="molecule type" value="Genomic_DNA"/>
</dbReference>
<feature type="compositionally biased region" description="Low complexity" evidence="1">
    <location>
        <begin position="12"/>
        <end position="23"/>
    </location>
</feature>
<feature type="region of interest" description="Disordered" evidence="1">
    <location>
        <begin position="1"/>
        <end position="161"/>
    </location>
</feature>
<protein>
    <submittedName>
        <fullName evidence="2">Uncharacterized protein</fullName>
    </submittedName>
</protein>
<sequence length="161" mass="16896">MGVHLRNGKNISFEQQAAAAAAREQQRRPSSREQQPSFPSIGEATASAAVPGEQQLLQHPANSSEQLPGAISYAETPASANREQPVPGSYVSPRGPEDSPSASMSASSPKLRGDQTSAGVYPPFPSSQGSTLRAGDGYTLSPAALERLRQAREQPPPTDGF</sequence>
<dbReference type="AlphaFoldDB" id="A0A2N5S0H6"/>